<evidence type="ECO:0000313" key="2">
    <source>
        <dbReference type="Proteomes" id="UP001179952"/>
    </source>
</evidence>
<sequence length="49" mass="5306">MDSQKVHLYTSLSCENEIKSKNSLTLTLMFCLIEKNKEGSGGALGSLVS</sequence>
<reference evidence="1" key="1">
    <citation type="journal article" date="2023" name="Nat. Commun.">
        <title>Diploid and tetraploid genomes of Acorus and the evolution of monocots.</title>
        <authorList>
            <person name="Ma L."/>
            <person name="Liu K.W."/>
            <person name="Li Z."/>
            <person name="Hsiao Y.Y."/>
            <person name="Qi Y."/>
            <person name="Fu T."/>
            <person name="Tang G.D."/>
            <person name="Zhang D."/>
            <person name="Sun W.H."/>
            <person name="Liu D.K."/>
            <person name="Li Y."/>
            <person name="Chen G.Z."/>
            <person name="Liu X.D."/>
            <person name="Liao X.Y."/>
            <person name="Jiang Y.T."/>
            <person name="Yu X."/>
            <person name="Hao Y."/>
            <person name="Huang J."/>
            <person name="Zhao X.W."/>
            <person name="Ke S."/>
            <person name="Chen Y.Y."/>
            <person name="Wu W.L."/>
            <person name="Hsu J.L."/>
            <person name="Lin Y.F."/>
            <person name="Huang M.D."/>
            <person name="Li C.Y."/>
            <person name="Huang L."/>
            <person name="Wang Z.W."/>
            <person name="Zhao X."/>
            <person name="Zhong W.Y."/>
            <person name="Peng D.H."/>
            <person name="Ahmad S."/>
            <person name="Lan S."/>
            <person name="Zhang J.S."/>
            <person name="Tsai W.C."/>
            <person name="Van de Peer Y."/>
            <person name="Liu Z.J."/>
        </authorList>
    </citation>
    <scope>NUCLEOTIDE SEQUENCE</scope>
    <source>
        <strain evidence="1">SCP</strain>
    </source>
</reference>
<dbReference type="Proteomes" id="UP001179952">
    <property type="component" value="Unassembled WGS sequence"/>
</dbReference>
<comment type="caution">
    <text evidence="1">The sequence shown here is derived from an EMBL/GenBank/DDBJ whole genome shotgun (WGS) entry which is preliminary data.</text>
</comment>
<dbReference type="EMBL" id="JAUJYN010000002">
    <property type="protein sequence ID" value="KAK1277872.1"/>
    <property type="molecule type" value="Genomic_DNA"/>
</dbReference>
<name>A0AAV9BNB0_ACOGR</name>
<reference evidence="1" key="2">
    <citation type="submission" date="2023-06" db="EMBL/GenBank/DDBJ databases">
        <authorList>
            <person name="Ma L."/>
            <person name="Liu K.-W."/>
            <person name="Li Z."/>
            <person name="Hsiao Y.-Y."/>
            <person name="Qi Y."/>
            <person name="Fu T."/>
            <person name="Tang G."/>
            <person name="Zhang D."/>
            <person name="Sun W.-H."/>
            <person name="Liu D.-K."/>
            <person name="Li Y."/>
            <person name="Chen G.-Z."/>
            <person name="Liu X.-D."/>
            <person name="Liao X.-Y."/>
            <person name="Jiang Y.-T."/>
            <person name="Yu X."/>
            <person name="Hao Y."/>
            <person name="Huang J."/>
            <person name="Zhao X.-W."/>
            <person name="Ke S."/>
            <person name="Chen Y.-Y."/>
            <person name="Wu W.-L."/>
            <person name="Hsu J.-L."/>
            <person name="Lin Y.-F."/>
            <person name="Huang M.-D."/>
            <person name="Li C.-Y."/>
            <person name="Huang L."/>
            <person name="Wang Z.-W."/>
            <person name="Zhao X."/>
            <person name="Zhong W.-Y."/>
            <person name="Peng D.-H."/>
            <person name="Ahmad S."/>
            <person name="Lan S."/>
            <person name="Zhang J.-S."/>
            <person name="Tsai W.-C."/>
            <person name="Van De Peer Y."/>
            <person name="Liu Z.-J."/>
        </authorList>
    </citation>
    <scope>NUCLEOTIDE SEQUENCE</scope>
    <source>
        <strain evidence="1">SCP</strain>
        <tissue evidence="1">Leaves</tissue>
    </source>
</reference>
<keyword evidence="2" id="KW-1185">Reference proteome</keyword>
<accession>A0AAV9BNB0</accession>
<dbReference type="AlphaFoldDB" id="A0AAV9BNB0"/>
<evidence type="ECO:0000313" key="1">
    <source>
        <dbReference type="EMBL" id="KAK1277872.1"/>
    </source>
</evidence>
<organism evidence="1 2">
    <name type="scientific">Acorus gramineus</name>
    <name type="common">Dwarf sweet flag</name>
    <dbReference type="NCBI Taxonomy" id="55184"/>
    <lineage>
        <taxon>Eukaryota</taxon>
        <taxon>Viridiplantae</taxon>
        <taxon>Streptophyta</taxon>
        <taxon>Embryophyta</taxon>
        <taxon>Tracheophyta</taxon>
        <taxon>Spermatophyta</taxon>
        <taxon>Magnoliopsida</taxon>
        <taxon>Liliopsida</taxon>
        <taxon>Acoraceae</taxon>
        <taxon>Acorus</taxon>
    </lineage>
</organism>
<protein>
    <submittedName>
        <fullName evidence="1">Uncharacterized protein</fullName>
    </submittedName>
</protein>
<gene>
    <name evidence="1" type="ORF">QJS04_geneDACA003357</name>
</gene>
<proteinExistence type="predicted"/>